<comment type="caution">
    <text evidence="10">The sequence shown here is derived from an EMBL/GenBank/DDBJ whole genome shotgun (WGS) entry which is preliminary data.</text>
</comment>
<proteinExistence type="inferred from homology"/>
<keyword evidence="4" id="KW-1003">Cell membrane</keyword>
<dbReference type="STRING" id="276.THFILI_10315"/>
<keyword evidence="6 8" id="KW-1133">Transmembrane helix</keyword>
<feature type="domain" description="ABC transmembrane type-1" evidence="9">
    <location>
        <begin position="71"/>
        <end position="273"/>
    </location>
</feature>
<dbReference type="Proteomes" id="UP000030364">
    <property type="component" value="Unassembled WGS sequence"/>
</dbReference>
<accession>A0A0A2XBT9</accession>
<keyword evidence="5 8" id="KW-0812">Transmembrane</keyword>
<dbReference type="Gene3D" id="1.10.3720.10">
    <property type="entry name" value="MetI-like"/>
    <property type="match status" value="1"/>
</dbReference>
<dbReference type="AlphaFoldDB" id="A0A0A2XBT9"/>
<keyword evidence="3 8" id="KW-0813">Transport</keyword>
<sequence>MNEAATPWLRFLRLLVTVVPGAVWLVLFVLLPTLLVLYASFLQRGPYGELTGPPGLGNYLRLLDPLYLEVFLRSLALGALTTLGALLLGLPLAFYIARHPRKDLLLFLLVLPFLTNFLIRVYAWLVLLQREGVVNALLGLFHLGPWELYPSYWAVLLATVYTYLPFFVLPVYASVERIDWQLLEAAYDLGATPRRGFWHAVLPQVYPGLFAGAVLVFIPAMGTFVISDLLGAGRVVLIGNLIQQQFGLVRDWAFGAALSVVLMAFVLLFLYVYARIQGERGLEELV</sequence>
<feature type="transmembrane region" description="Helical" evidence="8">
    <location>
        <begin position="12"/>
        <end position="41"/>
    </location>
</feature>
<dbReference type="InterPro" id="IPR000515">
    <property type="entry name" value="MetI-like"/>
</dbReference>
<name>A0A0A2XBT9_THEFI</name>
<evidence type="ECO:0000256" key="6">
    <source>
        <dbReference type="ARBA" id="ARBA00022989"/>
    </source>
</evidence>
<protein>
    <submittedName>
        <fullName evidence="10">Spermidine/putrescine ABC transporter permease</fullName>
    </submittedName>
</protein>
<evidence type="ECO:0000259" key="9">
    <source>
        <dbReference type="PROSITE" id="PS50928"/>
    </source>
</evidence>
<dbReference type="GO" id="GO:0055085">
    <property type="term" value="P:transmembrane transport"/>
    <property type="evidence" value="ECO:0007669"/>
    <property type="project" value="InterPro"/>
</dbReference>
<dbReference type="InterPro" id="IPR035906">
    <property type="entry name" value="MetI-like_sf"/>
</dbReference>
<feature type="transmembrane region" description="Helical" evidence="8">
    <location>
        <begin position="205"/>
        <end position="232"/>
    </location>
</feature>
<gene>
    <name evidence="10" type="ORF">THFILI_10315</name>
</gene>
<dbReference type="PANTHER" id="PTHR42929:SF1">
    <property type="entry name" value="INNER MEMBRANE ABC TRANSPORTER PERMEASE PROTEIN YDCU-RELATED"/>
    <property type="match status" value="1"/>
</dbReference>
<dbReference type="PANTHER" id="PTHR42929">
    <property type="entry name" value="INNER MEMBRANE ABC TRANSPORTER PERMEASE PROTEIN YDCU-RELATED-RELATED"/>
    <property type="match status" value="1"/>
</dbReference>
<evidence type="ECO:0000313" key="10">
    <source>
        <dbReference type="EMBL" id="KGQ22614.1"/>
    </source>
</evidence>
<keyword evidence="7 8" id="KW-0472">Membrane</keyword>
<organism evidence="10 11">
    <name type="scientific">Thermus filiformis</name>
    <dbReference type="NCBI Taxonomy" id="276"/>
    <lineage>
        <taxon>Bacteria</taxon>
        <taxon>Thermotogati</taxon>
        <taxon>Deinococcota</taxon>
        <taxon>Deinococci</taxon>
        <taxon>Thermales</taxon>
        <taxon>Thermaceae</taxon>
        <taxon>Thermus</taxon>
    </lineage>
</organism>
<evidence type="ECO:0000256" key="3">
    <source>
        <dbReference type="ARBA" id="ARBA00022448"/>
    </source>
</evidence>
<evidence type="ECO:0000256" key="8">
    <source>
        <dbReference type="RuleBase" id="RU363032"/>
    </source>
</evidence>
<feature type="transmembrane region" description="Helical" evidence="8">
    <location>
        <begin position="104"/>
        <end position="125"/>
    </location>
</feature>
<dbReference type="GO" id="GO:0005886">
    <property type="term" value="C:plasma membrane"/>
    <property type="evidence" value="ECO:0007669"/>
    <property type="project" value="UniProtKB-SubCell"/>
</dbReference>
<dbReference type="CDD" id="cd06261">
    <property type="entry name" value="TM_PBP2"/>
    <property type="match status" value="1"/>
</dbReference>
<comment type="similarity">
    <text evidence="2">Belongs to the binding-protein-dependent transport system permease family. CysTW subfamily.</text>
</comment>
<evidence type="ECO:0000313" key="11">
    <source>
        <dbReference type="Proteomes" id="UP000030364"/>
    </source>
</evidence>
<reference evidence="10 11" key="1">
    <citation type="journal article" date="2015" name="Genome Announc.">
        <title>Draft Genome Sequence of the Thermophile Thermus filiformis ATCC 43280, Producer of Carotenoid-(Di)glucoside-Branched Fatty Acid (Di)esters and Source of Hyperthermostable Enzymes of Biotechnological Interest.</title>
        <authorList>
            <person name="Mandelli F."/>
            <person name="Oliveira Ramires B."/>
            <person name="Couger M.B."/>
            <person name="Paixao D.A."/>
            <person name="Camilo C.M."/>
            <person name="Polikarpov I."/>
            <person name="Prade R."/>
            <person name="Riano-Pachon D.M."/>
            <person name="Squina F.M."/>
        </authorList>
    </citation>
    <scope>NUCLEOTIDE SEQUENCE [LARGE SCALE GENOMIC DNA]</scope>
    <source>
        <strain evidence="10 11">ATCC 43280</strain>
    </source>
</reference>
<dbReference type="SUPFAM" id="SSF161098">
    <property type="entry name" value="MetI-like"/>
    <property type="match status" value="1"/>
</dbReference>
<dbReference type="RefSeq" id="WP_038061931.1">
    <property type="nucleotide sequence ID" value="NZ_JPSL02000040.1"/>
</dbReference>
<dbReference type="Pfam" id="PF00528">
    <property type="entry name" value="BPD_transp_1"/>
    <property type="match status" value="1"/>
</dbReference>
<dbReference type="OrthoDB" id="9807047at2"/>
<evidence type="ECO:0000256" key="2">
    <source>
        <dbReference type="ARBA" id="ARBA00007069"/>
    </source>
</evidence>
<dbReference type="PATRIC" id="fig|276.5.peg.556"/>
<dbReference type="PROSITE" id="PS50928">
    <property type="entry name" value="ABC_TM1"/>
    <property type="match status" value="1"/>
</dbReference>
<evidence type="ECO:0000256" key="5">
    <source>
        <dbReference type="ARBA" id="ARBA00022692"/>
    </source>
</evidence>
<feature type="transmembrane region" description="Helical" evidence="8">
    <location>
        <begin position="70"/>
        <end position="97"/>
    </location>
</feature>
<feature type="transmembrane region" description="Helical" evidence="8">
    <location>
        <begin position="252"/>
        <end position="274"/>
    </location>
</feature>
<keyword evidence="11" id="KW-1185">Reference proteome</keyword>
<comment type="subcellular location">
    <subcellularLocation>
        <location evidence="1 8">Cell membrane</location>
        <topology evidence="1 8">Multi-pass membrane protein</topology>
    </subcellularLocation>
</comment>
<evidence type="ECO:0000256" key="1">
    <source>
        <dbReference type="ARBA" id="ARBA00004651"/>
    </source>
</evidence>
<evidence type="ECO:0000256" key="7">
    <source>
        <dbReference type="ARBA" id="ARBA00023136"/>
    </source>
</evidence>
<evidence type="ECO:0000256" key="4">
    <source>
        <dbReference type="ARBA" id="ARBA00022475"/>
    </source>
</evidence>
<feature type="transmembrane region" description="Helical" evidence="8">
    <location>
        <begin position="152"/>
        <end position="173"/>
    </location>
</feature>
<dbReference type="EMBL" id="JPSL02000040">
    <property type="protein sequence ID" value="KGQ22614.1"/>
    <property type="molecule type" value="Genomic_DNA"/>
</dbReference>